<dbReference type="Pfam" id="PF01648">
    <property type="entry name" value="ACPS"/>
    <property type="match status" value="1"/>
</dbReference>
<reference evidence="4" key="1">
    <citation type="journal article" date="2019" name="Int. J. Syst. Evol. Microbiol.">
        <title>The Global Catalogue of Microorganisms (GCM) 10K type strain sequencing project: providing services to taxonomists for standard genome sequencing and annotation.</title>
        <authorList>
            <consortium name="The Broad Institute Genomics Platform"/>
            <consortium name="The Broad Institute Genome Sequencing Center for Infectious Disease"/>
            <person name="Wu L."/>
            <person name="Ma J."/>
        </authorList>
    </citation>
    <scope>NUCLEOTIDE SEQUENCE [LARGE SCALE GENOMIC DNA]</scope>
    <source>
        <strain evidence="4">JCM 15591</strain>
    </source>
</reference>
<evidence type="ECO:0000259" key="2">
    <source>
        <dbReference type="Pfam" id="PF01648"/>
    </source>
</evidence>
<accession>A0ABP4W6N4</accession>
<name>A0ABP4W6N4_9MICO</name>
<evidence type="ECO:0000313" key="4">
    <source>
        <dbReference type="Proteomes" id="UP001501475"/>
    </source>
</evidence>
<evidence type="ECO:0000313" key="3">
    <source>
        <dbReference type="EMBL" id="GAA1747983.1"/>
    </source>
</evidence>
<keyword evidence="1" id="KW-0808">Transferase</keyword>
<dbReference type="InterPro" id="IPR008278">
    <property type="entry name" value="4-PPantetheinyl_Trfase_dom"/>
</dbReference>
<dbReference type="InterPro" id="IPR037143">
    <property type="entry name" value="4-PPantetheinyl_Trfase_dom_sf"/>
</dbReference>
<dbReference type="Gene3D" id="3.90.470.20">
    <property type="entry name" value="4'-phosphopantetheinyl transferase domain"/>
    <property type="match status" value="2"/>
</dbReference>
<evidence type="ECO:0000256" key="1">
    <source>
        <dbReference type="ARBA" id="ARBA00022679"/>
    </source>
</evidence>
<dbReference type="Proteomes" id="UP001501475">
    <property type="component" value="Unassembled WGS sequence"/>
</dbReference>
<dbReference type="EMBL" id="BAAAPN010000015">
    <property type="protein sequence ID" value="GAA1747983.1"/>
    <property type="molecule type" value="Genomic_DNA"/>
</dbReference>
<comment type="caution">
    <text evidence="3">The sequence shown here is derived from an EMBL/GenBank/DDBJ whole genome shotgun (WGS) entry which is preliminary data.</text>
</comment>
<gene>
    <name evidence="3" type="ORF">GCM10009810_05720</name>
</gene>
<sequence length="261" mass="27810">MSGPGLQWYACGEDAIPGETDWLVPRERERLAGMRFTKRRTEYLLRRCAGKRAVATAYGLGEAPATLARIAMLNAPGGAPYVEIDGVRTDFDISLTDRAGHAVALLGPPGSMAAGTLGIDLEIVEPRSEGFVADFLTPPEQDWVGSERDRGAADGWDAAANLIWSAKEAALKVQRVGLRADTRSVLVTVHPLTRSDGWGELAIASTSGDRFVGWWRRDGAFVLTLATRAAGEPPSRLPGGADLAASTPVHSWLANPLAPQA</sequence>
<organism evidence="3 4">
    <name type="scientific">Nostocoides vanveenii</name>
    <dbReference type="NCBI Taxonomy" id="330835"/>
    <lineage>
        <taxon>Bacteria</taxon>
        <taxon>Bacillati</taxon>
        <taxon>Actinomycetota</taxon>
        <taxon>Actinomycetes</taxon>
        <taxon>Micrococcales</taxon>
        <taxon>Intrasporangiaceae</taxon>
        <taxon>Nostocoides</taxon>
    </lineage>
</organism>
<proteinExistence type="predicted"/>
<feature type="domain" description="4'-phosphopantetheinyl transferase" evidence="2">
    <location>
        <begin position="117"/>
        <end position="190"/>
    </location>
</feature>
<dbReference type="RefSeq" id="WP_344061817.1">
    <property type="nucleotide sequence ID" value="NZ_BAAAPN010000015.1"/>
</dbReference>
<protein>
    <recommendedName>
        <fullName evidence="2">4'-phosphopantetheinyl transferase domain-containing protein</fullName>
    </recommendedName>
</protein>
<dbReference type="SUPFAM" id="SSF56214">
    <property type="entry name" value="4'-phosphopantetheinyl transferase"/>
    <property type="match status" value="2"/>
</dbReference>
<keyword evidence="4" id="KW-1185">Reference proteome</keyword>